<sequence>MPRSSDVGVSVSLDELAIGLAIGLLRLPVLAVALLIGTQALVASQLGVRLGVRLGAKLRERTEQVAGGLLIALGVGLALLRLSGHSP</sequence>
<evidence type="ECO:0000313" key="7">
    <source>
        <dbReference type="Proteomes" id="UP000612893"/>
    </source>
</evidence>
<dbReference type="Pfam" id="PF02659">
    <property type="entry name" value="Mntp"/>
    <property type="match status" value="1"/>
</dbReference>
<dbReference type="InterPro" id="IPR003810">
    <property type="entry name" value="Mntp/YtaF"/>
</dbReference>
<keyword evidence="1" id="KW-1003">Cell membrane</keyword>
<keyword evidence="4 5" id="KW-0472">Membrane</keyword>
<evidence type="ECO:0000256" key="3">
    <source>
        <dbReference type="ARBA" id="ARBA00022989"/>
    </source>
</evidence>
<evidence type="ECO:0000313" key="6">
    <source>
        <dbReference type="EMBL" id="MBJ7596865.1"/>
    </source>
</evidence>
<dbReference type="RefSeq" id="WP_338198705.1">
    <property type="nucleotide sequence ID" value="NZ_JAEKNR010000026.1"/>
</dbReference>
<keyword evidence="7" id="KW-1185">Reference proteome</keyword>
<protein>
    <submittedName>
        <fullName evidence="6">Manganese efflux pump</fullName>
    </submittedName>
</protein>
<gene>
    <name evidence="6" type="ORF">JF922_02095</name>
</gene>
<keyword evidence="2 5" id="KW-0812">Transmembrane</keyword>
<evidence type="ECO:0000256" key="4">
    <source>
        <dbReference type="ARBA" id="ARBA00023136"/>
    </source>
</evidence>
<accession>A0A934K6Y2</accession>
<proteinExistence type="predicted"/>
<dbReference type="Proteomes" id="UP000612893">
    <property type="component" value="Unassembled WGS sequence"/>
</dbReference>
<reference evidence="6" key="1">
    <citation type="submission" date="2020-10" db="EMBL/GenBank/DDBJ databases">
        <title>Ca. Dormibacterota MAGs.</title>
        <authorList>
            <person name="Montgomery K."/>
        </authorList>
    </citation>
    <scope>NUCLEOTIDE SEQUENCE [LARGE SCALE GENOMIC DNA]</scope>
    <source>
        <strain evidence="6">SC8812_S17_10</strain>
    </source>
</reference>
<evidence type="ECO:0000256" key="5">
    <source>
        <dbReference type="SAM" id="Phobius"/>
    </source>
</evidence>
<evidence type="ECO:0000256" key="1">
    <source>
        <dbReference type="ARBA" id="ARBA00022475"/>
    </source>
</evidence>
<dbReference type="EMBL" id="JAEKNR010000026">
    <property type="protein sequence ID" value="MBJ7596865.1"/>
    <property type="molecule type" value="Genomic_DNA"/>
</dbReference>
<keyword evidence="3 5" id="KW-1133">Transmembrane helix</keyword>
<comment type="caution">
    <text evidence="6">The sequence shown here is derived from an EMBL/GenBank/DDBJ whole genome shotgun (WGS) entry which is preliminary data.</text>
</comment>
<name>A0A934K6Y2_9BACT</name>
<dbReference type="AlphaFoldDB" id="A0A934K6Y2"/>
<feature type="transmembrane region" description="Helical" evidence="5">
    <location>
        <begin position="20"/>
        <end position="44"/>
    </location>
</feature>
<evidence type="ECO:0000256" key="2">
    <source>
        <dbReference type="ARBA" id="ARBA00022692"/>
    </source>
</evidence>
<feature type="transmembrane region" description="Helical" evidence="5">
    <location>
        <begin position="65"/>
        <end position="84"/>
    </location>
</feature>
<organism evidence="6 7">
    <name type="scientific">Candidatus Nephthysia bennettiae</name>
    <dbReference type="NCBI Taxonomy" id="3127016"/>
    <lineage>
        <taxon>Bacteria</taxon>
        <taxon>Bacillati</taxon>
        <taxon>Candidatus Dormiibacterota</taxon>
        <taxon>Candidatus Dormibacteria</taxon>
        <taxon>Candidatus Dormibacterales</taxon>
        <taxon>Candidatus Dormibacteraceae</taxon>
        <taxon>Candidatus Nephthysia</taxon>
    </lineage>
</organism>